<dbReference type="Pfam" id="PF00874">
    <property type="entry name" value="PRD"/>
    <property type="match status" value="1"/>
</dbReference>
<dbReference type="InterPro" id="IPR011608">
    <property type="entry name" value="PRD"/>
</dbReference>
<dbReference type="Gene3D" id="1.10.1790.10">
    <property type="entry name" value="PRD domain"/>
    <property type="match status" value="1"/>
</dbReference>
<sequence>MTSSATPTAPLFSGLQRQCHLLLTLYLPDNALSLDALCQLNGVEPALARQDIAEVAEKIQRYHQLDLLPHQDGHFQLRGAELARRLCLMHWLRRALRVSPDFVWQHFAPALRQTLRTRQIEKAIYDEKNLQALIQHCSAHLQRDFNPRDRHFLQLFMQYSLCQQTPATFTEPQQRWLADKSERAAAEKVVSHWQKRCRHAPDTSEIDFYTLIFSLIHAPTAETIQHHREQRLMEDIRLLIQRFQTLAGMHFCDEQGLSQQLYTHMSQALDRSHFAIGIDSNLTEEVTRLYPRLLRTTRAAIDAFETHYAVRFTREELVLIAVIFGAWLMQENTLQEKQVLLLTGGDPALEKEIEQQLRELTLLPLNIKFQTMHAFQHQGAPKGIALVISPYATPLPLYSPPLIHAELPLSDHQQHRIRTLLES</sequence>
<dbReference type="KEGG" id="pmak:PMPD1_3318"/>
<dbReference type="NCBIfam" id="NF008597">
    <property type="entry name" value="PRK11564.1"/>
    <property type="match status" value="1"/>
</dbReference>
<reference evidence="3 4" key="1">
    <citation type="submission" date="2020-06" db="EMBL/GenBank/DDBJ databases">
        <title>Genome sequence of Paramixta manurensis strain PD-1.</title>
        <authorList>
            <person name="Lee C.W."/>
            <person name="Kim J."/>
        </authorList>
    </citation>
    <scope>NUCLEOTIDE SEQUENCE [LARGE SCALE GENOMIC DNA]</scope>
    <source>
        <strain evidence="3 4">PD-1</strain>
    </source>
</reference>
<dbReference type="InterPro" id="IPR050661">
    <property type="entry name" value="BglG_antiterminators"/>
</dbReference>
<organism evidence="3 4">
    <name type="scientific">Paramixta manurensis</name>
    <dbReference type="NCBI Taxonomy" id="2740817"/>
    <lineage>
        <taxon>Bacteria</taxon>
        <taxon>Pseudomonadati</taxon>
        <taxon>Pseudomonadota</taxon>
        <taxon>Gammaproteobacteria</taxon>
        <taxon>Enterobacterales</taxon>
        <taxon>Erwiniaceae</taxon>
        <taxon>Paramixta</taxon>
    </lineage>
</organism>
<dbReference type="PROSITE" id="PS51372">
    <property type="entry name" value="PRD_2"/>
    <property type="match status" value="1"/>
</dbReference>
<dbReference type="PANTHER" id="PTHR30185:SF14">
    <property type="entry name" value="STATIONARY PHASE-INDUCIBLE PROTEIN CSIE-RELATED"/>
    <property type="match status" value="1"/>
</dbReference>
<dbReference type="EMBL" id="CP054212">
    <property type="protein sequence ID" value="QKJ88241.1"/>
    <property type="molecule type" value="Genomic_DNA"/>
</dbReference>
<dbReference type="GO" id="GO:0006355">
    <property type="term" value="P:regulation of DNA-templated transcription"/>
    <property type="evidence" value="ECO:0007669"/>
    <property type="project" value="InterPro"/>
</dbReference>
<accession>A0A6M8UH95</accession>
<evidence type="ECO:0000313" key="3">
    <source>
        <dbReference type="EMBL" id="QKJ88241.1"/>
    </source>
</evidence>
<gene>
    <name evidence="3" type="ORF">PMPD1_3318</name>
</gene>
<name>A0A6M8UH95_9GAMM</name>
<dbReference type="RefSeq" id="WP_173635125.1">
    <property type="nucleotide sequence ID" value="NZ_CP054212.1"/>
</dbReference>
<keyword evidence="1" id="KW-0677">Repeat</keyword>
<evidence type="ECO:0000313" key="4">
    <source>
        <dbReference type="Proteomes" id="UP000505325"/>
    </source>
</evidence>
<protein>
    <submittedName>
        <fullName evidence="3">Stationary phase inducible protein CsiE</fullName>
    </submittedName>
</protein>
<proteinExistence type="predicted"/>
<dbReference type="AlphaFoldDB" id="A0A6M8UH95"/>
<dbReference type="Proteomes" id="UP000505325">
    <property type="component" value="Chromosome"/>
</dbReference>
<dbReference type="SUPFAM" id="SSF63520">
    <property type="entry name" value="PTS-regulatory domain, PRD"/>
    <property type="match status" value="1"/>
</dbReference>
<dbReference type="PANTHER" id="PTHR30185">
    <property type="entry name" value="CRYPTIC BETA-GLUCOSIDE BGL OPERON ANTITERMINATOR"/>
    <property type="match status" value="1"/>
</dbReference>
<evidence type="ECO:0000256" key="1">
    <source>
        <dbReference type="ARBA" id="ARBA00022737"/>
    </source>
</evidence>
<keyword evidence="4" id="KW-1185">Reference proteome</keyword>
<evidence type="ECO:0000259" key="2">
    <source>
        <dbReference type="PROSITE" id="PS51372"/>
    </source>
</evidence>
<dbReference type="InterPro" id="IPR036634">
    <property type="entry name" value="PRD_sf"/>
</dbReference>
<feature type="domain" description="PRD" evidence="2">
    <location>
        <begin position="227"/>
        <end position="334"/>
    </location>
</feature>